<dbReference type="PROSITE" id="PS51468">
    <property type="entry name" value="VIT"/>
    <property type="match status" value="1"/>
</dbReference>
<dbReference type="Gene3D" id="3.40.50.410">
    <property type="entry name" value="von Willebrand factor, type A domain"/>
    <property type="match status" value="1"/>
</dbReference>
<dbReference type="EMBL" id="BAABCW010000004">
    <property type="protein sequence ID" value="GAA4114868.1"/>
    <property type="molecule type" value="Genomic_DNA"/>
</dbReference>
<feature type="region of interest" description="Disordered" evidence="1">
    <location>
        <begin position="1"/>
        <end position="35"/>
    </location>
</feature>
<feature type="domain" description="VIT" evidence="2">
    <location>
        <begin position="42"/>
        <end position="205"/>
    </location>
</feature>
<dbReference type="InterPro" id="IPR011990">
    <property type="entry name" value="TPR-like_helical_dom_sf"/>
</dbReference>
<evidence type="ECO:0000259" key="2">
    <source>
        <dbReference type="PROSITE" id="PS51468"/>
    </source>
</evidence>
<protein>
    <recommendedName>
        <fullName evidence="2">VIT domain-containing protein</fullName>
    </recommendedName>
</protein>
<gene>
    <name evidence="3" type="ORF">GCM10022393_14720</name>
</gene>
<organism evidence="3 4">
    <name type="scientific">Aquimarina addita</name>
    <dbReference type="NCBI Taxonomy" id="870485"/>
    <lineage>
        <taxon>Bacteria</taxon>
        <taxon>Pseudomonadati</taxon>
        <taxon>Bacteroidota</taxon>
        <taxon>Flavobacteriia</taxon>
        <taxon>Flavobacteriales</taxon>
        <taxon>Flavobacteriaceae</taxon>
        <taxon>Aquimarina</taxon>
    </lineage>
</organism>
<evidence type="ECO:0000313" key="3">
    <source>
        <dbReference type="EMBL" id="GAA4114868.1"/>
    </source>
</evidence>
<feature type="compositionally biased region" description="Acidic residues" evidence="1">
    <location>
        <begin position="8"/>
        <end position="20"/>
    </location>
</feature>
<accession>A0ABP7XFJ8</accession>
<evidence type="ECO:0000256" key="1">
    <source>
        <dbReference type="SAM" id="MobiDB-lite"/>
    </source>
</evidence>
<dbReference type="SUPFAM" id="SSF53300">
    <property type="entry name" value="vWA-like"/>
    <property type="match status" value="1"/>
</dbReference>
<sequence length="976" mass="110527">MGMVAAEMSEEASDDYEEITEPQKSSEDGKNRSKTWKRSNKIVNTATLFVGDNEQLALKGSQIAIKVDGIRARVLIDCFFYNDNDQQLEGTFKMRLPQGASPYYFAFGESILLDGDKRKDSIPFIDQEALVFSEEKIREMRSNSWSVPKVARVVEKEKAAFAYGQTVRRRVDPALAEWAGADVYNCKVYPLMPNKLHRIVIGYDVNLTAIDDDWVYNFSIPKVDCPLVLDVEVAKIKEVSFKITPDIKMQSEKSTETFRMVNPKEEEIEIRYQDSKNIALQSPKIEGQPSYFASSITPVLPPSSKVEISDNAIIALDVSLSSNPDKFNVWLQLTEAILVNNPNTIKKFTVMLFNIETFWWKKELVENTPENVKAFLEYAHQIALEGASDINFALSTISNAEWTKNTSNTIFLMSDGADTWGESDAYKMAGHLTNNERVFAYNTGMSGTSLSTLNHLTRSSGGALFSVTGEDEIQKVSTAFATVPWRIDQISIPDTQDILIAGRPDYIYEGQRLLITGRGTISKGTKVHLEVSQNNSMKEIEMEINTSIDSELTSRVYGQIATGILEEFDYVTEKKSIAYAKHFKIPGKTCSLLMLDTEEDYNAYNIRATEDAYVVASTTVQETLLVVLKDIKELLGSSKNTFKQWIEHLANTDGMDFTIPASLEILVDKTPEANFSIIQKELECASIYKKEIPTQFSDSLLQPKLNYDVVSEEANRRLEKYGASDALKVISSLVEKNPGNTVLARDVGFTALDWGLNEQAYYLFKRVLTTRPYEPQTYQAIAKSLANIENYELSLLYYEIAITAKWDPRFGEFRRIVALEYLNLLGQIKDRANFALATYATSRYKTLRSEFKEEYADLMLVISWNTDNTDIDLHVVEPTGEECYYQNNTTKIGGYMTADVTQGYGPEMYILQDAKKGEYEVKVKYFASNRNRTSTRTKVYATIYKNWGKKNESARTKVITLEDNKEMHNILTVVID</sequence>
<dbReference type="InterPro" id="IPR013694">
    <property type="entry name" value="VIT"/>
</dbReference>
<dbReference type="Proteomes" id="UP001500459">
    <property type="component" value="Unassembled WGS sequence"/>
</dbReference>
<keyword evidence="4" id="KW-1185">Reference proteome</keyword>
<proteinExistence type="predicted"/>
<dbReference type="SUPFAM" id="SSF48452">
    <property type="entry name" value="TPR-like"/>
    <property type="match status" value="1"/>
</dbReference>
<evidence type="ECO:0000313" key="4">
    <source>
        <dbReference type="Proteomes" id="UP001500459"/>
    </source>
</evidence>
<dbReference type="Gene3D" id="1.25.40.10">
    <property type="entry name" value="Tetratricopeptide repeat domain"/>
    <property type="match status" value="1"/>
</dbReference>
<comment type="caution">
    <text evidence="3">The sequence shown here is derived from an EMBL/GenBank/DDBJ whole genome shotgun (WGS) entry which is preliminary data.</text>
</comment>
<reference evidence="4" key="1">
    <citation type="journal article" date="2019" name="Int. J. Syst. Evol. Microbiol.">
        <title>The Global Catalogue of Microorganisms (GCM) 10K type strain sequencing project: providing services to taxonomists for standard genome sequencing and annotation.</title>
        <authorList>
            <consortium name="The Broad Institute Genomics Platform"/>
            <consortium name="The Broad Institute Genome Sequencing Center for Infectious Disease"/>
            <person name="Wu L."/>
            <person name="Ma J."/>
        </authorList>
    </citation>
    <scope>NUCLEOTIDE SEQUENCE [LARGE SCALE GENOMIC DNA]</scope>
    <source>
        <strain evidence="4">JCM 17106</strain>
    </source>
</reference>
<name>A0ABP7XFJ8_9FLAO</name>
<dbReference type="InterPro" id="IPR036465">
    <property type="entry name" value="vWFA_dom_sf"/>
</dbReference>